<sequence>MNYKKIIIAIALAGSISSTFAGEAPFEVSLGTSQRIPRILLETVVNQVTVTGYSVNRGNCDPRINQMLSVPTTFKFGQSYGISAPACNVKEISIDTNLGTYVYSFGAQAAQRSNPPAKSPASSSSGNGEACLKAKIKAANDEGYPVSNDVYNEWRGECGLPPKSLY</sequence>
<organism evidence="2 3">
    <name type="scientific">Achromobacter veterisilvae</name>
    <dbReference type="NCBI Taxonomy" id="2069367"/>
    <lineage>
        <taxon>Bacteria</taxon>
        <taxon>Pseudomonadati</taxon>
        <taxon>Pseudomonadota</taxon>
        <taxon>Betaproteobacteria</taxon>
        <taxon>Burkholderiales</taxon>
        <taxon>Alcaligenaceae</taxon>
        <taxon>Achromobacter</taxon>
    </lineage>
</organism>
<gene>
    <name evidence="2" type="ORF">AVE30378_03014</name>
</gene>
<dbReference type="AlphaFoldDB" id="A0A446CKE5"/>
<dbReference type="Proteomes" id="UP000289465">
    <property type="component" value="Unassembled WGS sequence"/>
</dbReference>
<name>A0A446CKE5_9BURK</name>
<evidence type="ECO:0000256" key="1">
    <source>
        <dbReference type="SAM" id="SignalP"/>
    </source>
</evidence>
<reference evidence="2 3" key="1">
    <citation type="submission" date="2018-07" db="EMBL/GenBank/DDBJ databases">
        <authorList>
            <person name="Peeters C."/>
        </authorList>
    </citation>
    <scope>NUCLEOTIDE SEQUENCE [LARGE SCALE GENOMIC DNA]</scope>
    <source>
        <strain evidence="2 3">LMG 30378</strain>
    </source>
</reference>
<keyword evidence="1" id="KW-0732">Signal</keyword>
<feature type="signal peptide" evidence="1">
    <location>
        <begin position="1"/>
        <end position="21"/>
    </location>
</feature>
<accession>A0A446CKE5</accession>
<protein>
    <submittedName>
        <fullName evidence="2">Uncharacterized protein</fullName>
    </submittedName>
</protein>
<dbReference type="OrthoDB" id="9153477at2"/>
<dbReference type="EMBL" id="UFQC01000014">
    <property type="protein sequence ID" value="SSW68278.1"/>
    <property type="molecule type" value="Genomic_DNA"/>
</dbReference>
<proteinExistence type="predicted"/>
<dbReference type="RefSeq" id="WP_129241707.1">
    <property type="nucleotide sequence ID" value="NZ_UFQC01000014.1"/>
</dbReference>
<evidence type="ECO:0000313" key="3">
    <source>
        <dbReference type="Proteomes" id="UP000289465"/>
    </source>
</evidence>
<feature type="chain" id="PRO_5019261786" evidence="1">
    <location>
        <begin position="22"/>
        <end position="166"/>
    </location>
</feature>
<evidence type="ECO:0000313" key="2">
    <source>
        <dbReference type="EMBL" id="SSW68278.1"/>
    </source>
</evidence>